<dbReference type="InterPro" id="IPR000835">
    <property type="entry name" value="HTH_MarR-typ"/>
</dbReference>
<organism evidence="5 6">
    <name type="scientific">Secundilactobacillus similis DSM 23365 = JCM 2765</name>
    <dbReference type="NCBI Taxonomy" id="1423804"/>
    <lineage>
        <taxon>Bacteria</taxon>
        <taxon>Bacillati</taxon>
        <taxon>Bacillota</taxon>
        <taxon>Bacilli</taxon>
        <taxon>Lactobacillales</taxon>
        <taxon>Lactobacillaceae</taxon>
        <taxon>Secundilactobacillus</taxon>
    </lineage>
</organism>
<dbReference type="PANTHER" id="PTHR42756">
    <property type="entry name" value="TRANSCRIPTIONAL REGULATOR, MARR"/>
    <property type="match status" value="1"/>
</dbReference>
<evidence type="ECO:0000313" key="5">
    <source>
        <dbReference type="EMBL" id="KRN17593.1"/>
    </source>
</evidence>
<keyword evidence="1" id="KW-0805">Transcription regulation</keyword>
<dbReference type="PATRIC" id="fig|1423804.4.peg.2830"/>
<keyword evidence="6" id="KW-1185">Reference proteome</keyword>
<feature type="domain" description="HTH marR-type" evidence="4">
    <location>
        <begin position="2"/>
        <end position="134"/>
    </location>
</feature>
<comment type="caution">
    <text evidence="5">The sequence shown here is derived from an EMBL/GenBank/DDBJ whole genome shotgun (WGS) entry which is preliminary data.</text>
</comment>
<dbReference type="STRING" id="1423804.FD14_GL002617"/>
<gene>
    <name evidence="5" type="ORF">FD14_GL002617</name>
</gene>
<dbReference type="GO" id="GO:0003700">
    <property type="term" value="F:DNA-binding transcription factor activity"/>
    <property type="evidence" value="ECO:0007669"/>
    <property type="project" value="InterPro"/>
</dbReference>
<dbReference type="Pfam" id="PF01047">
    <property type="entry name" value="MarR"/>
    <property type="match status" value="1"/>
</dbReference>
<evidence type="ECO:0000313" key="6">
    <source>
        <dbReference type="Proteomes" id="UP000051442"/>
    </source>
</evidence>
<accession>A0A0R2EMI6</accession>
<keyword evidence="2" id="KW-0238">DNA-binding</keyword>
<dbReference type="EMBL" id="AYZM01000173">
    <property type="protein sequence ID" value="KRN17593.1"/>
    <property type="molecule type" value="Genomic_DNA"/>
</dbReference>
<name>A0A0R2EMI6_9LACO</name>
<dbReference type="InterPro" id="IPR036388">
    <property type="entry name" value="WH-like_DNA-bd_sf"/>
</dbReference>
<dbReference type="SUPFAM" id="SSF46785">
    <property type="entry name" value="Winged helix' DNA-binding domain"/>
    <property type="match status" value="1"/>
</dbReference>
<proteinExistence type="predicted"/>
<dbReference type="Proteomes" id="UP000051442">
    <property type="component" value="Unassembled WGS sequence"/>
</dbReference>
<evidence type="ECO:0000256" key="3">
    <source>
        <dbReference type="ARBA" id="ARBA00023163"/>
    </source>
</evidence>
<dbReference type="PROSITE" id="PS50995">
    <property type="entry name" value="HTH_MARR_2"/>
    <property type="match status" value="1"/>
</dbReference>
<sequence>MEKEIFRDIGWIAREINATANRTLRPFNLGDNRFIYVIRVLEQPGIGQQELATTIGVDRTTAFRAVSKLIADGYLEKRDHPAQPRLKVLYPTAKSQQMKQQLFDFEAASSQRYLDVLTPDELASLQTLLARVRHHAQTNTEPF</sequence>
<evidence type="ECO:0000256" key="2">
    <source>
        <dbReference type="ARBA" id="ARBA00023125"/>
    </source>
</evidence>
<protein>
    <recommendedName>
        <fullName evidence="4">HTH marR-type domain-containing protein</fullName>
    </recommendedName>
</protein>
<dbReference type="InterPro" id="IPR036390">
    <property type="entry name" value="WH_DNA-bd_sf"/>
</dbReference>
<dbReference type="PRINTS" id="PR00598">
    <property type="entry name" value="HTHMARR"/>
</dbReference>
<dbReference type="AlphaFoldDB" id="A0A0R2EMI6"/>
<dbReference type="Gene3D" id="1.10.10.10">
    <property type="entry name" value="Winged helix-like DNA-binding domain superfamily/Winged helix DNA-binding domain"/>
    <property type="match status" value="1"/>
</dbReference>
<dbReference type="PANTHER" id="PTHR42756:SF2">
    <property type="entry name" value="MARR FAMILY REGULATORY PROTEIN"/>
    <property type="match status" value="1"/>
</dbReference>
<dbReference type="GO" id="GO:0003677">
    <property type="term" value="F:DNA binding"/>
    <property type="evidence" value="ECO:0007669"/>
    <property type="project" value="UniProtKB-KW"/>
</dbReference>
<keyword evidence="3" id="KW-0804">Transcription</keyword>
<evidence type="ECO:0000259" key="4">
    <source>
        <dbReference type="PROSITE" id="PS50995"/>
    </source>
</evidence>
<dbReference type="SMART" id="SM00347">
    <property type="entry name" value="HTH_MARR"/>
    <property type="match status" value="1"/>
</dbReference>
<reference evidence="5 6" key="1">
    <citation type="journal article" date="2015" name="Genome Announc.">
        <title>Expanding the biotechnology potential of lactobacilli through comparative genomics of 213 strains and associated genera.</title>
        <authorList>
            <person name="Sun Z."/>
            <person name="Harris H.M."/>
            <person name="McCann A."/>
            <person name="Guo C."/>
            <person name="Argimon S."/>
            <person name="Zhang W."/>
            <person name="Yang X."/>
            <person name="Jeffery I.B."/>
            <person name="Cooney J.C."/>
            <person name="Kagawa T.F."/>
            <person name="Liu W."/>
            <person name="Song Y."/>
            <person name="Salvetti E."/>
            <person name="Wrobel A."/>
            <person name="Rasinkangas P."/>
            <person name="Parkhill J."/>
            <person name="Rea M.C."/>
            <person name="O'Sullivan O."/>
            <person name="Ritari J."/>
            <person name="Douillard F.P."/>
            <person name="Paul Ross R."/>
            <person name="Yang R."/>
            <person name="Briner A.E."/>
            <person name="Felis G.E."/>
            <person name="de Vos W.M."/>
            <person name="Barrangou R."/>
            <person name="Klaenhammer T.R."/>
            <person name="Caufield P.W."/>
            <person name="Cui Y."/>
            <person name="Zhang H."/>
            <person name="O'Toole P.W."/>
        </authorList>
    </citation>
    <scope>NUCLEOTIDE SEQUENCE [LARGE SCALE GENOMIC DNA]</scope>
    <source>
        <strain evidence="5 6">DSM 23365</strain>
    </source>
</reference>
<evidence type="ECO:0000256" key="1">
    <source>
        <dbReference type="ARBA" id="ARBA00023015"/>
    </source>
</evidence>